<dbReference type="Proteomes" id="UP000748531">
    <property type="component" value="Unassembled WGS sequence"/>
</dbReference>
<reference evidence="4" key="1">
    <citation type="submission" date="2019-05" db="EMBL/GenBank/DDBJ databases">
        <title>Annotation for the trematode Paragonimus heterotremus.</title>
        <authorList>
            <person name="Choi Y.-J."/>
        </authorList>
    </citation>
    <scope>NUCLEOTIDE SEQUENCE</scope>
    <source>
        <strain evidence="4">LC</strain>
    </source>
</reference>
<feature type="region of interest" description="Disordered" evidence="2">
    <location>
        <begin position="24"/>
        <end position="54"/>
    </location>
</feature>
<dbReference type="SMART" id="SM00355">
    <property type="entry name" value="ZnF_C2H2"/>
    <property type="match status" value="3"/>
</dbReference>
<evidence type="ECO:0000259" key="3">
    <source>
        <dbReference type="PROSITE" id="PS50157"/>
    </source>
</evidence>
<keyword evidence="1" id="KW-0863">Zinc-finger</keyword>
<dbReference type="Gene3D" id="3.30.160.60">
    <property type="entry name" value="Classic Zinc Finger"/>
    <property type="match status" value="1"/>
</dbReference>
<feature type="region of interest" description="Disordered" evidence="2">
    <location>
        <begin position="1382"/>
        <end position="1404"/>
    </location>
</feature>
<evidence type="ECO:0000313" key="4">
    <source>
        <dbReference type="EMBL" id="KAF5403703.1"/>
    </source>
</evidence>
<dbReference type="EMBL" id="LUCH01001085">
    <property type="protein sequence ID" value="KAF5403703.1"/>
    <property type="molecule type" value="Genomic_DNA"/>
</dbReference>
<comment type="caution">
    <text evidence="4">The sequence shown here is derived from an EMBL/GenBank/DDBJ whole genome shotgun (WGS) entry which is preliminary data.</text>
</comment>
<feature type="region of interest" description="Disordered" evidence="2">
    <location>
        <begin position="1048"/>
        <end position="1077"/>
    </location>
</feature>
<feature type="compositionally biased region" description="Low complexity" evidence="2">
    <location>
        <begin position="880"/>
        <end position="892"/>
    </location>
</feature>
<keyword evidence="5" id="KW-1185">Reference proteome</keyword>
<feature type="compositionally biased region" description="Polar residues" evidence="2">
    <location>
        <begin position="927"/>
        <end position="950"/>
    </location>
</feature>
<dbReference type="InterPro" id="IPR036236">
    <property type="entry name" value="Znf_C2H2_sf"/>
</dbReference>
<name>A0A8J4WIE7_9TREM</name>
<dbReference type="OrthoDB" id="3437960at2759"/>
<feature type="domain" description="C2H2-type" evidence="3">
    <location>
        <begin position="305"/>
        <end position="328"/>
    </location>
</feature>
<organism evidence="4 5">
    <name type="scientific">Paragonimus heterotremus</name>
    <dbReference type="NCBI Taxonomy" id="100268"/>
    <lineage>
        <taxon>Eukaryota</taxon>
        <taxon>Metazoa</taxon>
        <taxon>Spiralia</taxon>
        <taxon>Lophotrochozoa</taxon>
        <taxon>Platyhelminthes</taxon>
        <taxon>Trematoda</taxon>
        <taxon>Digenea</taxon>
        <taxon>Plagiorchiida</taxon>
        <taxon>Troglotremata</taxon>
        <taxon>Troglotrematidae</taxon>
        <taxon>Paragonimus</taxon>
    </lineage>
</organism>
<dbReference type="InterPro" id="IPR013087">
    <property type="entry name" value="Znf_C2H2_type"/>
</dbReference>
<sequence>MNKFLTTSATSRIDWLLTESSTASGLDYRSSDHDVQNETSESPKLSDDNLPDTTRQVNDFRAASIPPEMITFTSTADKEIQGPLNISPFPSSDHYCSIFQPTSASVSEKHVAVLSVGPRDVSPTTDRGDHTKTNHLSSIEISPHAVNSLSDKTCEEIPGVNDRVISANLNGPPFAITTSSGANGSTYQASRLPPFLSSPITCVKEVHSCLTEGNSSSPLSEKYRLASSSDTQDDVCTLSQSTPKATPSDELGITADFVTTCANSCDVTPSQNCPSEPGKTVHSPTETKKHASIKGALAGSLAQSHYCNLCGKHYRHGASLRNHMRKHASGALASKRYRCPHCVYSSQYNKNVIKHIEVTHRNLDGFLPRTVSVSSSQSQKTNSQFELGSPSWSAGTVGQLTYTNPEVDHTTLGVCNEYCSFQHTTLQQRFHSISDELLKGSLPEIENDVLQRTSCISGEISLDCVPERTSFVPFQGKAYHCCVSGCNKMFKTVKYLKNHINDCHRDTKPETACDRGFLKTQDSEKYSQNVCDYVGVRRNSLQQLLSPNRSDFTPPRRSNIVPPRGLSTQFFSEPSYVAESFSHNSAKQPEESDYISGTVRGSNVRLSNSTYPAGTLRANTADVYSFSDSNFHSLNPHICATSNFTHTNVHDFIESSSGEHVNLQTMVPHSVRRFGSSLNSGSVVKHLPDKHVIPYSTCPRNTQQSQSSEVSRLCQAEFVNVPEFPDDRCGESSENYSHPVGYVQAPKSTVEQLLCDSDPSVDVVNHLPPQGLVHSNDRSKHEETQEDGQGVFTVQCSQPSDDGDFGNGQHELLGAATYYCDTSTADFDSVVQGQLNAETDAFFSDFEEILAREVPSFDNTGSVGDGRDQSQKSTESFIATTSTKSPTSCSSSVRPMNTVTLLSSGDSGLESWSSSSSCSVGPNSASVWGSQESGSQPKASPSSATPQSTITCMSGSISHDYLRQSTFDRCSAGQFMDEIGSQLTPGESENFNCTTNSLDSAPEDRGFVCNTSTLHTSYVLGPPPAEHMSMHPLKIPRTQEYDSNYAHVRQHDTQPSSQWRARKSDELTSNTERGSPLAIYPTQYTSCDPNLCQPPRVGASHPLEPVLSLSEDARFYAQPTQDVFQQKSVARYNNVVYDVPTADSNITPGIKKPPGYEFHERPTPGQPYKFARVNPYVSQEQVMYRLGIQPKPGDSMPMDVCSVPDNNRLSPRSTMLRQSRTSYQSMFNPATGGSYLVRSATLPDSASQPVYPHSAGFPSVQTGAEFKPGMPLCSDLVSPPHQPIASYFPSGRGNHMLVRSDLSFSDRAAHIPQTSYPVGRTAWNMNPNVTACHPAYLHHNQQQQQQQQAAIYKDYGQTPAYTPTPQMEDSVTYPAGSFPSHPSYAYARHPNQGGPAFFTHPQQQQQRVGQHPVVLLQQSASQQHQLCALPSSHPLHTHRPILTQTTKSYLTQPQNLPPSAPFVQQQRYPAYGLSNYGSVNQPSEAVHVPIHDNFRLSGTEMNPTWPTIDQSPAESGSRVTPAVPAYAFQPECRRGLDGDHSRHLNANPTLTECSTAYDQSVEHGFQFNLSKTTRLASDVPSLSDSVKDYAANLPCANSSLYVPCSTSGTQSIGLPANDWLPSQPTGEPLEPVMPSFSLTDNPT</sequence>
<protein>
    <recommendedName>
        <fullName evidence="3">C2H2-type domain-containing protein</fullName>
    </recommendedName>
</protein>
<evidence type="ECO:0000256" key="1">
    <source>
        <dbReference type="PROSITE-ProRule" id="PRU00042"/>
    </source>
</evidence>
<feature type="region of interest" description="Disordered" evidence="2">
    <location>
        <begin position="856"/>
        <end position="893"/>
    </location>
</feature>
<gene>
    <name evidence="4" type="ORF">PHET_02902</name>
</gene>
<evidence type="ECO:0000256" key="2">
    <source>
        <dbReference type="SAM" id="MobiDB-lite"/>
    </source>
</evidence>
<evidence type="ECO:0000313" key="5">
    <source>
        <dbReference type="Proteomes" id="UP000748531"/>
    </source>
</evidence>
<keyword evidence="1" id="KW-0479">Metal-binding</keyword>
<dbReference type="SUPFAM" id="SSF57667">
    <property type="entry name" value="beta-beta-alpha zinc fingers"/>
    <property type="match status" value="1"/>
</dbReference>
<proteinExistence type="predicted"/>
<feature type="domain" description="C2H2-type" evidence="3">
    <location>
        <begin position="479"/>
        <end position="509"/>
    </location>
</feature>
<keyword evidence="1" id="KW-0862">Zinc</keyword>
<dbReference type="PROSITE" id="PS50157">
    <property type="entry name" value="ZINC_FINGER_C2H2_2"/>
    <property type="match status" value="2"/>
</dbReference>
<dbReference type="GO" id="GO:0008270">
    <property type="term" value="F:zinc ion binding"/>
    <property type="evidence" value="ECO:0007669"/>
    <property type="project" value="UniProtKB-KW"/>
</dbReference>
<feature type="region of interest" description="Disordered" evidence="2">
    <location>
        <begin position="923"/>
        <end position="950"/>
    </location>
</feature>
<accession>A0A8J4WIE7</accession>
<feature type="region of interest" description="Disordered" evidence="2">
    <location>
        <begin position="1615"/>
        <end position="1643"/>
    </location>
</feature>
<dbReference type="PROSITE" id="PS00028">
    <property type="entry name" value="ZINC_FINGER_C2H2_1"/>
    <property type="match status" value="2"/>
</dbReference>